<dbReference type="EMBL" id="MHLI01000015">
    <property type="protein sequence ID" value="OGZ05090.1"/>
    <property type="molecule type" value="Genomic_DNA"/>
</dbReference>
<keyword evidence="12 14" id="KW-0066">ATP synthesis</keyword>
<keyword evidence="4 14" id="KW-1003">Cell membrane</keyword>
<dbReference type="PRINTS" id="PR00124">
    <property type="entry name" value="ATPASEC"/>
</dbReference>
<evidence type="ECO:0000256" key="6">
    <source>
        <dbReference type="ARBA" id="ARBA00022692"/>
    </source>
</evidence>
<dbReference type="InterPro" id="IPR020537">
    <property type="entry name" value="ATP_synth_F0_csu_DDCD_BS"/>
</dbReference>
<proteinExistence type="inferred from homology"/>
<dbReference type="GO" id="GO:0045259">
    <property type="term" value="C:proton-transporting ATP synthase complex"/>
    <property type="evidence" value="ECO:0007669"/>
    <property type="project" value="UniProtKB-KW"/>
</dbReference>
<keyword evidence="10 14" id="KW-0446">Lipid-binding</keyword>
<keyword evidence="7 14" id="KW-0375">Hydrogen ion transport</keyword>
<dbReference type="GO" id="GO:0005886">
    <property type="term" value="C:plasma membrane"/>
    <property type="evidence" value="ECO:0007669"/>
    <property type="project" value="UniProtKB-SubCell"/>
</dbReference>
<comment type="subcellular location">
    <subcellularLocation>
        <location evidence="1 14">Cell membrane</location>
        <topology evidence="1 14">Multi-pass membrane protein</topology>
    </subcellularLocation>
</comment>
<evidence type="ECO:0000256" key="5">
    <source>
        <dbReference type="ARBA" id="ARBA00022547"/>
    </source>
</evidence>
<evidence type="ECO:0000256" key="3">
    <source>
        <dbReference type="ARBA" id="ARBA00022448"/>
    </source>
</evidence>
<feature type="transmembrane region" description="Helical" evidence="14">
    <location>
        <begin position="51"/>
        <end position="72"/>
    </location>
</feature>
<evidence type="ECO:0000259" key="15">
    <source>
        <dbReference type="Pfam" id="PF00137"/>
    </source>
</evidence>
<dbReference type="Gene3D" id="1.20.20.10">
    <property type="entry name" value="F1F0 ATP synthase subunit C"/>
    <property type="match status" value="1"/>
</dbReference>
<dbReference type="PROSITE" id="PS00605">
    <property type="entry name" value="ATPASE_C"/>
    <property type="match status" value="1"/>
</dbReference>
<evidence type="ECO:0000256" key="12">
    <source>
        <dbReference type="ARBA" id="ARBA00023310"/>
    </source>
</evidence>
<evidence type="ECO:0000256" key="9">
    <source>
        <dbReference type="ARBA" id="ARBA00023065"/>
    </source>
</evidence>
<dbReference type="FunFam" id="1.20.20.10:FF:000002">
    <property type="entry name" value="ATP synthase subunit c"/>
    <property type="match status" value="1"/>
</dbReference>
<feature type="site" description="Reversibly protonated during proton transport" evidence="14">
    <location>
        <position position="59"/>
    </location>
</feature>
<keyword evidence="11 14" id="KW-0472">Membrane</keyword>
<keyword evidence="6 14" id="KW-0812">Transmembrane</keyword>
<keyword evidence="8 14" id="KW-1133">Transmembrane helix</keyword>
<keyword evidence="5 14" id="KW-0138">CF(0)</keyword>
<comment type="similarity">
    <text evidence="2 14">Belongs to the ATPase C chain family.</text>
</comment>
<gene>
    <name evidence="14" type="primary">atpE</name>
    <name evidence="16" type="ORF">A2845_02090</name>
</gene>
<evidence type="ECO:0000256" key="11">
    <source>
        <dbReference type="ARBA" id="ARBA00023136"/>
    </source>
</evidence>
<dbReference type="SUPFAM" id="SSF81333">
    <property type="entry name" value="F1F0 ATP synthase subunit C"/>
    <property type="match status" value="1"/>
</dbReference>
<keyword evidence="3 14" id="KW-0813">Transport</keyword>
<name>A0A1G2CWL5_9BACT</name>
<dbReference type="CDD" id="cd18121">
    <property type="entry name" value="ATP-synt_Fo_c"/>
    <property type="match status" value="1"/>
</dbReference>
<evidence type="ECO:0000313" key="17">
    <source>
        <dbReference type="Proteomes" id="UP000177122"/>
    </source>
</evidence>
<dbReference type="PANTHER" id="PTHR10031:SF0">
    <property type="entry name" value="ATPASE PROTEIN 9"/>
    <property type="match status" value="1"/>
</dbReference>
<dbReference type="AlphaFoldDB" id="A0A1G2CWL5"/>
<evidence type="ECO:0000256" key="2">
    <source>
        <dbReference type="ARBA" id="ARBA00006704"/>
    </source>
</evidence>
<dbReference type="Proteomes" id="UP000177122">
    <property type="component" value="Unassembled WGS sequence"/>
</dbReference>
<feature type="transmembrane region" description="Helical" evidence="14">
    <location>
        <begin position="6"/>
        <end position="30"/>
    </location>
</feature>
<dbReference type="InterPro" id="IPR000454">
    <property type="entry name" value="ATP_synth_F0_csu"/>
</dbReference>
<evidence type="ECO:0000256" key="10">
    <source>
        <dbReference type="ARBA" id="ARBA00023121"/>
    </source>
</evidence>
<reference evidence="16 17" key="1">
    <citation type="journal article" date="2016" name="Nat. Commun.">
        <title>Thousands of microbial genomes shed light on interconnected biogeochemical processes in an aquifer system.</title>
        <authorList>
            <person name="Anantharaman K."/>
            <person name="Brown C.T."/>
            <person name="Hug L.A."/>
            <person name="Sharon I."/>
            <person name="Castelle C.J."/>
            <person name="Probst A.J."/>
            <person name="Thomas B.C."/>
            <person name="Singh A."/>
            <person name="Wilkins M.J."/>
            <person name="Karaoz U."/>
            <person name="Brodie E.L."/>
            <person name="Williams K.H."/>
            <person name="Hubbard S.S."/>
            <person name="Banfield J.F."/>
        </authorList>
    </citation>
    <scope>NUCLEOTIDE SEQUENCE [LARGE SCALE GENOMIC DNA]</scope>
</reference>
<protein>
    <recommendedName>
        <fullName evidence="14">ATP synthase subunit c</fullName>
    </recommendedName>
    <alternativeName>
        <fullName evidence="14">ATP synthase F(0) sector subunit c</fullName>
    </alternativeName>
    <alternativeName>
        <fullName evidence="14">F-type ATPase subunit c</fullName>
        <shortName evidence="14">F-ATPase subunit c</shortName>
    </alternativeName>
    <alternativeName>
        <fullName evidence="14">Lipid-binding protein</fullName>
    </alternativeName>
</protein>
<comment type="caution">
    <text evidence="16">The sequence shown here is derived from an EMBL/GenBank/DDBJ whole genome shotgun (WGS) entry which is preliminary data.</text>
</comment>
<dbReference type="InterPro" id="IPR005953">
    <property type="entry name" value="ATP_synth_csu_bac/chlpt"/>
</dbReference>
<organism evidence="16 17">
    <name type="scientific">Candidatus Lloydbacteria bacterium RIFCSPHIGHO2_01_FULL_49_22</name>
    <dbReference type="NCBI Taxonomy" id="1798658"/>
    <lineage>
        <taxon>Bacteria</taxon>
        <taxon>Candidatus Lloydiibacteriota</taxon>
    </lineage>
</organism>
<evidence type="ECO:0000256" key="13">
    <source>
        <dbReference type="ARBA" id="ARBA00025198"/>
    </source>
</evidence>
<dbReference type="NCBIfam" id="TIGR01260">
    <property type="entry name" value="ATP_synt_c"/>
    <property type="match status" value="1"/>
</dbReference>
<evidence type="ECO:0000313" key="16">
    <source>
        <dbReference type="EMBL" id="OGZ05090.1"/>
    </source>
</evidence>
<accession>A0A1G2CWL5</accession>
<feature type="domain" description="V-ATPase proteolipid subunit C-like" evidence="15">
    <location>
        <begin position="9"/>
        <end position="72"/>
    </location>
</feature>
<dbReference type="GO" id="GO:0046933">
    <property type="term" value="F:proton-transporting ATP synthase activity, rotational mechanism"/>
    <property type="evidence" value="ECO:0007669"/>
    <property type="project" value="UniProtKB-UniRule"/>
</dbReference>
<comment type="function">
    <text evidence="13 14">F(1)F(0) ATP synthase produces ATP from ADP in the presence of a proton or sodium gradient. F-type ATPases consist of two structural domains, F(1) containing the extramembraneous catalytic core and F(0) containing the membrane proton channel, linked together by a central stalk and a peripheral stalk. During catalysis, ATP synthesis in the catalytic domain of F(1) is coupled via a rotary mechanism of the central stalk subunits to proton translocation.</text>
</comment>
<dbReference type="GO" id="GO:0033177">
    <property type="term" value="C:proton-transporting two-sector ATPase complex, proton-transporting domain"/>
    <property type="evidence" value="ECO:0007669"/>
    <property type="project" value="InterPro"/>
</dbReference>
<keyword evidence="9 14" id="KW-0406">Ion transport</keyword>
<dbReference type="Pfam" id="PF00137">
    <property type="entry name" value="ATP-synt_C"/>
    <property type="match status" value="1"/>
</dbReference>
<evidence type="ECO:0000256" key="8">
    <source>
        <dbReference type="ARBA" id="ARBA00022989"/>
    </source>
</evidence>
<dbReference type="PANTHER" id="PTHR10031">
    <property type="entry name" value="ATP SYNTHASE LIPID-BINDING PROTEIN, MITOCHONDRIAL"/>
    <property type="match status" value="1"/>
</dbReference>
<comment type="function">
    <text evidence="14">Key component of the F(0) channel; it plays a direct role in translocation across the membrane. A homomeric c-ring of between 10-14 subunits forms the central stalk rotor element with the F(1) delta and epsilon subunits.</text>
</comment>
<dbReference type="InterPro" id="IPR002379">
    <property type="entry name" value="ATPase_proteolipid_c-like_dom"/>
</dbReference>
<sequence length="75" mass="7622">MELESAKLFAMAFAAAIGVIGPGIGLGILVGKSVEAIGRNPDAYGKIFSTMIVGAALTEALGIIALVAAFLIRFL</sequence>
<dbReference type="GO" id="GO:0008289">
    <property type="term" value="F:lipid binding"/>
    <property type="evidence" value="ECO:0007669"/>
    <property type="project" value="UniProtKB-KW"/>
</dbReference>
<dbReference type="InterPro" id="IPR038662">
    <property type="entry name" value="ATP_synth_F0_csu_sf"/>
</dbReference>
<evidence type="ECO:0000256" key="4">
    <source>
        <dbReference type="ARBA" id="ARBA00022475"/>
    </source>
</evidence>
<evidence type="ECO:0000256" key="14">
    <source>
        <dbReference type="HAMAP-Rule" id="MF_01396"/>
    </source>
</evidence>
<dbReference type="HAMAP" id="MF_01396">
    <property type="entry name" value="ATP_synth_c_bact"/>
    <property type="match status" value="1"/>
</dbReference>
<dbReference type="InterPro" id="IPR035921">
    <property type="entry name" value="F/V-ATP_Csub_sf"/>
</dbReference>
<evidence type="ECO:0000256" key="7">
    <source>
        <dbReference type="ARBA" id="ARBA00022781"/>
    </source>
</evidence>
<evidence type="ECO:0000256" key="1">
    <source>
        <dbReference type="ARBA" id="ARBA00004651"/>
    </source>
</evidence>